<evidence type="ECO:0000256" key="2">
    <source>
        <dbReference type="SAM" id="SignalP"/>
    </source>
</evidence>
<dbReference type="Pfam" id="PF11887">
    <property type="entry name" value="Mce4_CUP1"/>
    <property type="match status" value="1"/>
</dbReference>
<name>A0ABV5KCQ1_9ACTN</name>
<dbReference type="PANTHER" id="PTHR33371:SF15">
    <property type="entry name" value="LIPOPROTEIN LPRN"/>
    <property type="match status" value="1"/>
</dbReference>
<feature type="compositionally biased region" description="Low complexity" evidence="1">
    <location>
        <begin position="457"/>
        <end position="468"/>
    </location>
</feature>
<dbReference type="InterPro" id="IPR024516">
    <property type="entry name" value="Mce_C"/>
</dbReference>
<feature type="compositionally biased region" description="Low complexity" evidence="1">
    <location>
        <begin position="380"/>
        <end position="400"/>
    </location>
</feature>
<dbReference type="PROSITE" id="PS51257">
    <property type="entry name" value="PROKAR_LIPOPROTEIN"/>
    <property type="match status" value="1"/>
</dbReference>
<feature type="region of interest" description="Disordered" evidence="1">
    <location>
        <begin position="366"/>
        <end position="468"/>
    </location>
</feature>
<feature type="chain" id="PRO_5046751244" evidence="2">
    <location>
        <begin position="22"/>
        <end position="468"/>
    </location>
</feature>
<dbReference type="RefSeq" id="WP_211351033.1">
    <property type="nucleotide sequence ID" value="NZ_JBHMDG010000021.1"/>
</dbReference>
<reference evidence="5 6" key="1">
    <citation type="submission" date="2024-09" db="EMBL/GenBank/DDBJ databases">
        <authorList>
            <person name="Sun Q."/>
            <person name="Mori K."/>
        </authorList>
    </citation>
    <scope>NUCLEOTIDE SEQUENCE [LARGE SCALE GENOMIC DNA]</scope>
    <source>
        <strain evidence="5 6">JCM 9626</strain>
    </source>
</reference>
<protein>
    <submittedName>
        <fullName evidence="5">MlaD family protein</fullName>
    </submittedName>
</protein>
<feature type="signal peptide" evidence="2">
    <location>
        <begin position="1"/>
        <end position="21"/>
    </location>
</feature>
<dbReference type="Pfam" id="PF02470">
    <property type="entry name" value="MlaD"/>
    <property type="match status" value="1"/>
</dbReference>
<keyword evidence="6" id="KW-1185">Reference proteome</keyword>
<dbReference type="EMBL" id="JBHMDG010000021">
    <property type="protein sequence ID" value="MFB9314516.1"/>
    <property type="molecule type" value="Genomic_DNA"/>
</dbReference>
<evidence type="ECO:0000256" key="1">
    <source>
        <dbReference type="SAM" id="MobiDB-lite"/>
    </source>
</evidence>
<feature type="domain" description="Mammalian cell entry C-terminal" evidence="4">
    <location>
        <begin position="147"/>
        <end position="312"/>
    </location>
</feature>
<evidence type="ECO:0000259" key="4">
    <source>
        <dbReference type="Pfam" id="PF11887"/>
    </source>
</evidence>
<feature type="domain" description="Mce/MlaD" evidence="3">
    <location>
        <begin position="45"/>
        <end position="120"/>
    </location>
</feature>
<gene>
    <name evidence="5" type="ORF">ACFFRI_15775</name>
</gene>
<proteinExistence type="predicted"/>
<dbReference type="InterPro" id="IPR003399">
    <property type="entry name" value="Mce/MlaD"/>
</dbReference>
<evidence type="ECO:0000259" key="3">
    <source>
        <dbReference type="Pfam" id="PF02470"/>
    </source>
</evidence>
<dbReference type="Proteomes" id="UP001589750">
    <property type="component" value="Unassembled WGS sequence"/>
</dbReference>
<comment type="caution">
    <text evidence="5">The sequence shown here is derived from an EMBL/GenBank/DDBJ whole genome shotgun (WGS) entry which is preliminary data.</text>
</comment>
<evidence type="ECO:0000313" key="5">
    <source>
        <dbReference type="EMBL" id="MFB9314516.1"/>
    </source>
</evidence>
<organism evidence="5 6">
    <name type="scientific">Nocardioides plantarum</name>
    <dbReference type="NCBI Taxonomy" id="29299"/>
    <lineage>
        <taxon>Bacteria</taxon>
        <taxon>Bacillati</taxon>
        <taxon>Actinomycetota</taxon>
        <taxon>Actinomycetes</taxon>
        <taxon>Propionibacteriales</taxon>
        <taxon>Nocardioidaceae</taxon>
        <taxon>Nocardioides</taxon>
    </lineage>
</organism>
<dbReference type="PANTHER" id="PTHR33371">
    <property type="entry name" value="INTERMEMBRANE PHOSPHOLIPID TRANSPORT SYSTEM BINDING PROTEIN MLAD-RELATED"/>
    <property type="match status" value="1"/>
</dbReference>
<sequence length="468" mass="47797">MTRLRTIAVTVTLAVLCTVLGGCSQLTGGASELPLPGGADVGDHPYELTAEFGDALDLVPRSAVQVDNVPVGVVTEIGLNADGTGAMVTMQLNGDVVLPVGSTARIQQTTLLGEKYVAIVRPEGTEGTEGTEGSGGSGGSGGAAGLLGDGAVLPLASTSQAVGVEQVLGALSLLLNGGGIGQFQEISRELQKVGGGRTDEIRAFLRETRTFVASLDDHSDDIVLALDGLDRLGKALRADRGKIVTALEDVEPGLAVLADQRTDLVRMLRALDRLSTVTVRTLEASQDDIVADLDLLTPILRELADAGSDLPRALEILLTYPFPDSVLPAVQGDYLNAFIATAYRTPGGTWPQVSLWPLDGAVGTTRDGLRQIGPPPLMLPSDGGTTTDPDGSPGGSTEPPATVPPTTGPTAPSATQSPTDPATTAPSTTAPSTTSPSTTSPSTTAPPSQSPAPTTPEPTAAGRATRRR</sequence>
<keyword evidence="2" id="KW-0732">Signal</keyword>
<evidence type="ECO:0000313" key="6">
    <source>
        <dbReference type="Proteomes" id="UP001589750"/>
    </source>
</evidence>
<dbReference type="InterPro" id="IPR052336">
    <property type="entry name" value="MlaD_Phospholipid_Transporter"/>
</dbReference>
<feature type="compositionally biased region" description="Low complexity" evidence="1">
    <location>
        <begin position="408"/>
        <end position="447"/>
    </location>
</feature>
<accession>A0ABV5KCQ1</accession>